<dbReference type="InterPro" id="IPR050248">
    <property type="entry name" value="Polysacc_deacetylase_ArnD"/>
</dbReference>
<dbReference type="SUPFAM" id="SSF88713">
    <property type="entry name" value="Glycoside hydrolase/deacetylase"/>
    <property type="match status" value="1"/>
</dbReference>
<evidence type="ECO:0000256" key="1">
    <source>
        <dbReference type="SAM" id="MobiDB-lite"/>
    </source>
</evidence>
<dbReference type="PANTHER" id="PTHR10587">
    <property type="entry name" value="GLYCOSYL TRANSFERASE-RELATED"/>
    <property type="match status" value="1"/>
</dbReference>
<protein>
    <recommendedName>
        <fullName evidence="2">NodB homology domain-containing protein</fullName>
    </recommendedName>
</protein>
<feature type="compositionally biased region" description="Basic and acidic residues" evidence="1">
    <location>
        <begin position="68"/>
        <end position="95"/>
    </location>
</feature>
<proteinExistence type="predicted"/>
<dbReference type="PANTHER" id="PTHR10587:SF125">
    <property type="entry name" value="POLYSACCHARIDE DEACETYLASE YHEN-RELATED"/>
    <property type="match status" value="1"/>
</dbReference>
<dbReference type="PROSITE" id="PS51677">
    <property type="entry name" value="NODB"/>
    <property type="match status" value="1"/>
</dbReference>
<feature type="compositionally biased region" description="Polar residues" evidence="1">
    <location>
        <begin position="98"/>
        <end position="108"/>
    </location>
</feature>
<feature type="compositionally biased region" description="Polar residues" evidence="1">
    <location>
        <begin position="56"/>
        <end position="67"/>
    </location>
</feature>
<name>A0ABQ5N706_9CLOT</name>
<dbReference type="RefSeq" id="WP_264850282.1">
    <property type="nucleotide sequence ID" value="NZ_BRXR01000001.1"/>
</dbReference>
<dbReference type="Gene3D" id="3.20.20.370">
    <property type="entry name" value="Glycoside hydrolase/deacetylase"/>
    <property type="match status" value="1"/>
</dbReference>
<dbReference type="InterPro" id="IPR011330">
    <property type="entry name" value="Glyco_hydro/deAcase_b/a-brl"/>
</dbReference>
<gene>
    <name evidence="3" type="ORF">bsdE14_24140</name>
</gene>
<evidence type="ECO:0000313" key="3">
    <source>
        <dbReference type="EMBL" id="GLC31004.1"/>
    </source>
</evidence>
<dbReference type="Proteomes" id="UP001208567">
    <property type="component" value="Unassembled WGS sequence"/>
</dbReference>
<dbReference type="InterPro" id="IPR002509">
    <property type="entry name" value="NODB_dom"/>
</dbReference>
<sequence length="329" mass="36787">MAVSKKSKARKKRHKKIKAICLTFCLLLVFSISIFSGFKIGTNVNNKNVKILGSLMNDNKSTNNTVDKNSKPKEANINNKPEENNKAENTKDIPKTENPGNNNESSYNGEKEPSKPAISNVSYAVNVEEVFKKDGKKTAFLTFDDGPSRDVTPKILSILDKNNIKATFFVTGQMAEENKELLIQEYKSGNAIGNHSYSHNYKKVYSGIEGFKQEFDTTNSILKNILGENFNSRLFRFPGGSFEKYKNPYKDYLRGKGYVYIDWNALNGDAEGVGFSAERLINRLKSTAGGQEDLVILMHDAGGKKSTAEALPTIIEYLKAQGYEFKILK</sequence>
<dbReference type="Pfam" id="PF01522">
    <property type="entry name" value="Polysacc_deac_1"/>
    <property type="match status" value="1"/>
</dbReference>
<reference evidence="3 4" key="1">
    <citation type="journal article" date="2024" name="Int. J. Syst. Evol. Microbiol.">
        <title>Clostridium omnivorum sp. nov., isolated from anoxic soil under the treatment of reductive soil disinfestation.</title>
        <authorList>
            <person name="Ueki A."/>
            <person name="Tonouchi A."/>
            <person name="Kaku N."/>
            <person name="Honma S."/>
            <person name="Ueki K."/>
        </authorList>
    </citation>
    <scope>NUCLEOTIDE SEQUENCE [LARGE SCALE GENOMIC DNA]</scope>
    <source>
        <strain evidence="3 4">E14</strain>
    </source>
</reference>
<evidence type="ECO:0000313" key="4">
    <source>
        <dbReference type="Proteomes" id="UP001208567"/>
    </source>
</evidence>
<evidence type="ECO:0000259" key="2">
    <source>
        <dbReference type="PROSITE" id="PS51677"/>
    </source>
</evidence>
<comment type="caution">
    <text evidence="3">The sequence shown here is derived from an EMBL/GenBank/DDBJ whole genome shotgun (WGS) entry which is preliminary data.</text>
</comment>
<feature type="region of interest" description="Disordered" evidence="1">
    <location>
        <begin position="56"/>
        <end position="116"/>
    </location>
</feature>
<organism evidence="3 4">
    <name type="scientific">Clostridium omnivorum</name>
    <dbReference type="NCBI Taxonomy" id="1604902"/>
    <lineage>
        <taxon>Bacteria</taxon>
        <taxon>Bacillati</taxon>
        <taxon>Bacillota</taxon>
        <taxon>Clostridia</taxon>
        <taxon>Eubacteriales</taxon>
        <taxon>Clostridiaceae</taxon>
        <taxon>Clostridium</taxon>
    </lineage>
</organism>
<feature type="domain" description="NodB homology" evidence="2">
    <location>
        <begin position="137"/>
        <end position="326"/>
    </location>
</feature>
<accession>A0ABQ5N706</accession>
<dbReference type="CDD" id="cd10944">
    <property type="entry name" value="CE4_SmPgdA_like"/>
    <property type="match status" value="1"/>
</dbReference>
<keyword evidence="4" id="KW-1185">Reference proteome</keyword>
<dbReference type="EMBL" id="BRXR01000001">
    <property type="protein sequence ID" value="GLC31004.1"/>
    <property type="molecule type" value="Genomic_DNA"/>
</dbReference>